<comment type="caution">
    <text evidence="1">The sequence shown here is derived from an EMBL/GenBank/DDBJ whole genome shotgun (WGS) entry which is preliminary data.</text>
</comment>
<proteinExistence type="predicted"/>
<evidence type="ECO:0000313" key="1">
    <source>
        <dbReference type="EMBL" id="NBE57042.1"/>
    </source>
</evidence>
<keyword evidence="2" id="KW-1185">Reference proteome</keyword>
<organism evidence="1 2">
    <name type="scientific">Streptomyces boluensis</name>
    <dbReference type="NCBI Taxonomy" id="1775135"/>
    <lineage>
        <taxon>Bacteria</taxon>
        <taxon>Bacillati</taxon>
        <taxon>Actinomycetota</taxon>
        <taxon>Actinomycetes</taxon>
        <taxon>Kitasatosporales</taxon>
        <taxon>Streptomycetaceae</taxon>
        <taxon>Streptomyces</taxon>
    </lineage>
</organism>
<dbReference type="Proteomes" id="UP000598297">
    <property type="component" value="Unassembled WGS sequence"/>
</dbReference>
<reference evidence="1" key="1">
    <citation type="submission" date="2020-01" db="EMBL/GenBank/DDBJ databases">
        <title>Whole-genome analyses of novel actinobacteria.</title>
        <authorList>
            <person name="Sahin N."/>
        </authorList>
    </citation>
    <scope>NUCLEOTIDE SEQUENCE</scope>
    <source>
        <strain evidence="1">YC537</strain>
    </source>
</reference>
<sequence>VLTAPRHRSPYAADAATDDTLYVDPPIWNTLRPYVFPHARAKPVPPEQRAQAHRRWALEMALRGLDVGPEVIHGVRVGVNEAA</sequence>
<feature type="non-terminal residue" evidence="1">
    <location>
        <position position="1"/>
    </location>
</feature>
<evidence type="ECO:0000313" key="2">
    <source>
        <dbReference type="Proteomes" id="UP000598297"/>
    </source>
</evidence>
<gene>
    <name evidence="1" type="ORF">GUY60_37660</name>
</gene>
<name>A0A964UYG9_9ACTN</name>
<accession>A0A964UYG9</accession>
<protein>
    <submittedName>
        <fullName evidence="1">Uncharacterized protein</fullName>
    </submittedName>
</protein>
<dbReference type="EMBL" id="JAAAHS010000714">
    <property type="protein sequence ID" value="NBE57042.1"/>
    <property type="molecule type" value="Genomic_DNA"/>
</dbReference>
<dbReference type="AlphaFoldDB" id="A0A964UYG9"/>